<protein>
    <submittedName>
        <fullName evidence="1">Uncharacterized protein</fullName>
    </submittedName>
</protein>
<dbReference type="Proteomes" id="UP001164746">
    <property type="component" value="Chromosome 5"/>
</dbReference>
<accession>A0ABY7E8L8</accession>
<organism evidence="1 2">
    <name type="scientific">Mya arenaria</name>
    <name type="common">Soft-shell clam</name>
    <dbReference type="NCBI Taxonomy" id="6604"/>
    <lineage>
        <taxon>Eukaryota</taxon>
        <taxon>Metazoa</taxon>
        <taxon>Spiralia</taxon>
        <taxon>Lophotrochozoa</taxon>
        <taxon>Mollusca</taxon>
        <taxon>Bivalvia</taxon>
        <taxon>Autobranchia</taxon>
        <taxon>Heteroconchia</taxon>
        <taxon>Euheterodonta</taxon>
        <taxon>Imparidentia</taxon>
        <taxon>Neoheterodontei</taxon>
        <taxon>Myida</taxon>
        <taxon>Myoidea</taxon>
        <taxon>Myidae</taxon>
        <taxon>Mya</taxon>
    </lineage>
</organism>
<reference evidence="1" key="1">
    <citation type="submission" date="2022-11" db="EMBL/GenBank/DDBJ databases">
        <title>Centuries of genome instability and evolution in soft-shell clam transmissible cancer (bioRxiv).</title>
        <authorList>
            <person name="Hart S.F.M."/>
            <person name="Yonemitsu M.A."/>
            <person name="Giersch R.M."/>
            <person name="Beal B.F."/>
            <person name="Arriagada G."/>
            <person name="Davis B.W."/>
            <person name="Ostrander E.A."/>
            <person name="Goff S.P."/>
            <person name="Metzger M.J."/>
        </authorList>
    </citation>
    <scope>NUCLEOTIDE SEQUENCE</scope>
    <source>
        <strain evidence="1">MELC-2E11</strain>
        <tissue evidence="1">Siphon/mantle</tissue>
    </source>
</reference>
<keyword evidence="2" id="KW-1185">Reference proteome</keyword>
<dbReference type="EMBL" id="CP111016">
    <property type="protein sequence ID" value="WAR05297.1"/>
    <property type="molecule type" value="Genomic_DNA"/>
</dbReference>
<name>A0ABY7E8L8_MYAAR</name>
<proteinExistence type="predicted"/>
<evidence type="ECO:0000313" key="2">
    <source>
        <dbReference type="Proteomes" id="UP001164746"/>
    </source>
</evidence>
<gene>
    <name evidence="1" type="ORF">MAR_020666</name>
</gene>
<sequence length="72" mass="7892">MGIATSKMDNALRNQPYLMCVGPYRYTKGAGEPKVSQFDVALLVYEEVLGLDIPVQHSMGVAVYSRSVLLVT</sequence>
<evidence type="ECO:0000313" key="1">
    <source>
        <dbReference type="EMBL" id="WAR05297.1"/>
    </source>
</evidence>